<evidence type="ECO:0000313" key="5">
    <source>
        <dbReference type="EMBL" id="PUU76022.1"/>
    </source>
</evidence>
<keyword evidence="2" id="KW-0560">Oxidoreductase</keyword>
<evidence type="ECO:0000313" key="6">
    <source>
        <dbReference type="Proteomes" id="UP000244722"/>
    </source>
</evidence>
<dbReference type="PANTHER" id="PTHR13878:SF91">
    <property type="entry name" value="FAD BINDING DOMAIN PROTEIN (AFU_ORTHOLOGUE AFUA_6G12070)-RELATED"/>
    <property type="match status" value="1"/>
</dbReference>
<evidence type="ECO:0000259" key="4">
    <source>
        <dbReference type="PROSITE" id="PS51387"/>
    </source>
</evidence>
<feature type="chain" id="PRO_5015650580" description="FAD-binding PCMH-type domain-containing protein" evidence="3">
    <location>
        <begin position="18"/>
        <end position="589"/>
    </location>
</feature>
<dbReference type="Pfam" id="PF01565">
    <property type="entry name" value="FAD_binding_4"/>
    <property type="match status" value="1"/>
</dbReference>
<dbReference type="InterPro" id="IPR050432">
    <property type="entry name" value="FAD-linked_Oxidoreductases_BP"/>
</dbReference>
<evidence type="ECO:0000256" key="2">
    <source>
        <dbReference type="ARBA" id="ARBA00023002"/>
    </source>
</evidence>
<protein>
    <recommendedName>
        <fullName evidence="4">FAD-binding PCMH-type domain-containing protein</fullName>
    </recommendedName>
</protein>
<organism evidence="5 6">
    <name type="scientific">Tuber borchii</name>
    <name type="common">White truffle</name>
    <dbReference type="NCBI Taxonomy" id="42251"/>
    <lineage>
        <taxon>Eukaryota</taxon>
        <taxon>Fungi</taxon>
        <taxon>Dikarya</taxon>
        <taxon>Ascomycota</taxon>
        <taxon>Pezizomycotina</taxon>
        <taxon>Pezizomycetes</taxon>
        <taxon>Pezizales</taxon>
        <taxon>Tuberaceae</taxon>
        <taxon>Tuber</taxon>
    </lineage>
</organism>
<dbReference type="InterPro" id="IPR012951">
    <property type="entry name" value="BBE"/>
</dbReference>
<dbReference type="OrthoDB" id="9983560at2759"/>
<dbReference type="STRING" id="42251.A0A2T6ZKL5"/>
<reference evidence="5 6" key="1">
    <citation type="submission" date="2017-04" db="EMBL/GenBank/DDBJ databases">
        <title>Draft genome sequence of Tuber borchii Vittad., a whitish edible truffle.</title>
        <authorList>
            <consortium name="DOE Joint Genome Institute"/>
            <person name="Murat C."/>
            <person name="Kuo A."/>
            <person name="Barry K.W."/>
            <person name="Clum A."/>
            <person name="Dockter R.B."/>
            <person name="Fauchery L."/>
            <person name="Iotti M."/>
            <person name="Kohler A."/>
            <person name="Labutti K."/>
            <person name="Lindquist E.A."/>
            <person name="Lipzen A."/>
            <person name="Ohm R.A."/>
            <person name="Wang M."/>
            <person name="Grigoriev I.V."/>
            <person name="Zambonelli A."/>
            <person name="Martin F.M."/>
        </authorList>
    </citation>
    <scope>NUCLEOTIDE SEQUENCE [LARGE SCALE GENOMIC DNA]</scope>
    <source>
        <strain evidence="5 6">Tbo3840</strain>
    </source>
</reference>
<comment type="similarity">
    <text evidence="1">Belongs to the oxygen-dependent FAD-linked oxidoreductase family.</text>
</comment>
<gene>
    <name evidence="5" type="ORF">B9Z19DRAFT_1130454</name>
</gene>
<dbReference type="InterPro" id="IPR006094">
    <property type="entry name" value="Oxid_FAD_bind_N"/>
</dbReference>
<dbReference type="PANTHER" id="PTHR13878">
    <property type="entry name" value="GULONOLACTONE OXIDASE"/>
    <property type="match status" value="1"/>
</dbReference>
<dbReference type="Gene3D" id="3.30.465.10">
    <property type="match status" value="1"/>
</dbReference>
<dbReference type="GO" id="GO:0071949">
    <property type="term" value="F:FAD binding"/>
    <property type="evidence" value="ECO:0007669"/>
    <property type="project" value="InterPro"/>
</dbReference>
<name>A0A2T6ZKL5_TUBBO</name>
<dbReference type="InterPro" id="IPR016166">
    <property type="entry name" value="FAD-bd_PCMH"/>
</dbReference>
<dbReference type="EMBL" id="NESQ01000207">
    <property type="protein sequence ID" value="PUU76022.1"/>
    <property type="molecule type" value="Genomic_DNA"/>
</dbReference>
<evidence type="ECO:0000256" key="1">
    <source>
        <dbReference type="ARBA" id="ARBA00005466"/>
    </source>
</evidence>
<dbReference type="AlphaFoldDB" id="A0A2T6ZKL5"/>
<dbReference type="SUPFAM" id="SSF56176">
    <property type="entry name" value="FAD-binding/transporter-associated domain-like"/>
    <property type="match status" value="1"/>
</dbReference>
<dbReference type="InterPro" id="IPR036318">
    <property type="entry name" value="FAD-bd_PCMH-like_sf"/>
</dbReference>
<evidence type="ECO:0000256" key="3">
    <source>
        <dbReference type="SAM" id="SignalP"/>
    </source>
</evidence>
<dbReference type="InterPro" id="IPR016169">
    <property type="entry name" value="FAD-bd_PCMH_sub2"/>
</dbReference>
<dbReference type="Pfam" id="PF08031">
    <property type="entry name" value="BBE"/>
    <property type="match status" value="1"/>
</dbReference>
<dbReference type="PROSITE" id="PS51387">
    <property type="entry name" value="FAD_PCMH"/>
    <property type="match status" value="1"/>
</dbReference>
<accession>A0A2T6ZKL5</accession>
<sequence>MRIYGILLGTIVPAVYATYGDSNVGAEVCKCSPSDDCFPTLADWQTFNSTLGGQLIKIIPLASPCFSPSNSSNSETCEYIRTHWTNSTLHASDPASIMMPMWAGTGESTQGPCTPTSAHCDIGNYPVYSVNVTSPQHVVDAICFARKQKLRLVIKNTGHDFLGKNIGFGALGVWTHNLRGVEFHDDFLDGEGSAVTLMAGMQWGEVYDEVAKKGFVVVGGANPTVGSVGGYLQGGGHGYLSSRHGLAADNALQFTAVTADGSLVTANKHSNPDLFFALRGGGGGTFAIVLSATLKTYPTPQTTRHAVLMVSPASSKSHEAFWDAVAYIHGHLPRLADEGMAGYFVVVPQNGSMVFSWSLFIYERPPNTATTLFSPIESHIKDTYPGLHLSTTEQQYTTWLEAYKPNIYPESVGHNSLLASRLLPRAALENNFENIRSTLVTAFPKVSDGGIVGQLIAAGQVSRNRHLHTAVHPAWRSAYLHLIIGVTWPDNIPLSSALEIRRFNSEVSVRALDKLAFAAGGEDGVGAYLNEADGYTRREDAGRVFWGSKYAELKILKERWDPEGVFWCRLCVGNEEWVVEEESGKLCLA</sequence>
<proteinExistence type="inferred from homology"/>
<dbReference type="Proteomes" id="UP000244722">
    <property type="component" value="Unassembled WGS sequence"/>
</dbReference>
<feature type="domain" description="FAD-binding PCMH-type" evidence="4">
    <location>
        <begin position="122"/>
        <end position="299"/>
    </location>
</feature>
<feature type="signal peptide" evidence="3">
    <location>
        <begin position="1"/>
        <end position="17"/>
    </location>
</feature>
<dbReference type="GO" id="GO:0016491">
    <property type="term" value="F:oxidoreductase activity"/>
    <property type="evidence" value="ECO:0007669"/>
    <property type="project" value="UniProtKB-KW"/>
</dbReference>
<dbReference type="Gene3D" id="3.40.462.20">
    <property type="match status" value="1"/>
</dbReference>
<keyword evidence="6" id="KW-1185">Reference proteome</keyword>
<comment type="caution">
    <text evidence="5">The sequence shown here is derived from an EMBL/GenBank/DDBJ whole genome shotgun (WGS) entry which is preliminary data.</text>
</comment>
<keyword evidence="3" id="KW-0732">Signal</keyword>